<dbReference type="PANTHER" id="PTHR46331:SF2">
    <property type="entry name" value="VALACYCLOVIR HYDROLASE"/>
    <property type="match status" value="1"/>
</dbReference>
<dbReference type="Pfam" id="PF12697">
    <property type="entry name" value="Abhydrolase_6"/>
    <property type="match status" value="1"/>
</dbReference>
<dbReference type="GO" id="GO:0017171">
    <property type="term" value="F:serine hydrolase activity"/>
    <property type="evidence" value="ECO:0007669"/>
    <property type="project" value="TreeGrafter"/>
</dbReference>
<evidence type="ECO:0000313" key="2">
    <source>
        <dbReference type="EMBL" id="KAF0745672.1"/>
    </source>
</evidence>
<dbReference type="AlphaFoldDB" id="A0A6G0XYH1"/>
<dbReference type="Proteomes" id="UP000481153">
    <property type="component" value="Unassembled WGS sequence"/>
</dbReference>
<gene>
    <name evidence="2" type="ORF">Ae201684_000123</name>
</gene>
<reference evidence="2 3" key="1">
    <citation type="submission" date="2019-07" db="EMBL/GenBank/DDBJ databases">
        <title>Genomics analysis of Aphanomyces spp. identifies a new class of oomycete effector associated with host adaptation.</title>
        <authorList>
            <person name="Gaulin E."/>
        </authorList>
    </citation>
    <scope>NUCLEOTIDE SEQUENCE [LARGE SCALE GENOMIC DNA]</scope>
    <source>
        <strain evidence="2 3">ATCC 201684</strain>
    </source>
</reference>
<evidence type="ECO:0000259" key="1">
    <source>
        <dbReference type="Pfam" id="PF12697"/>
    </source>
</evidence>
<feature type="domain" description="AB hydrolase-1" evidence="1">
    <location>
        <begin position="46"/>
        <end position="252"/>
    </location>
</feature>
<dbReference type="EMBL" id="VJMJ01000001">
    <property type="protein sequence ID" value="KAF0745672.1"/>
    <property type="molecule type" value="Genomic_DNA"/>
</dbReference>
<sequence length="262" mass="29286">MFRGTGAIRLGLPRAMRRFSSMVSMTVNGNPCHATVSKSMENKKAILCLPGALGTGATDFASQLTALADKYSVIAFHPDPSHNSSIDFLEKNAHDAAAFMHGLGYDKYSVIGWSDGANTSVMFAAEYPERMERLVLLAGNAFVTEEDMELYESIRDVNKWNPKRREELAAVHGGTDALQSRWSEWLDTMGRIFEDKQGDICTAFLPDVKCKTLVLQGEKDSLVPRFQAEYLSERILHSKLIMLPDATHALHMDGRWKMQRNP</sequence>
<dbReference type="Gene3D" id="3.40.50.1820">
    <property type="entry name" value="alpha/beta hydrolase"/>
    <property type="match status" value="1"/>
</dbReference>
<name>A0A6G0XYH1_9STRA</name>
<dbReference type="InterPro" id="IPR029058">
    <property type="entry name" value="AB_hydrolase_fold"/>
</dbReference>
<organism evidence="2 3">
    <name type="scientific">Aphanomyces euteiches</name>
    <dbReference type="NCBI Taxonomy" id="100861"/>
    <lineage>
        <taxon>Eukaryota</taxon>
        <taxon>Sar</taxon>
        <taxon>Stramenopiles</taxon>
        <taxon>Oomycota</taxon>
        <taxon>Saprolegniomycetes</taxon>
        <taxon>Saprolegniales</taxon>
        <taxon>Verrucalvaceae</taxon>
        <taxon>Aphanomyces</taxon>
    </lineage>
</organism>
<dbReference type="InterPro" id="IPR000073">
    <property type="entry name" value="AB_hydrolase_1"/>
</dbReference>
<dbReference type="VEuPathDB" id="FungiDB:AeMF1_011363"/>
<proteinExistence type="predicted"/>
<evidence type="ECO:0000313" key="3">
    <source>
        <dbReference type="Proteomes" id="UP000481153"/>
    </source>
</evidence>
<protein>
    <recommendedName>
        <fullName evidence="1">AB hydrolase-1 domain-containing protein</fullName>
    </recommendedName>
</protein>
<accession>A0A6G0XYH1</accession>
<dbReference type="SUPFAM" id="SSF53474">
    <property type="entry name" value="alpha/beta-Hydrolases"/>
    <property type="match status" value="1"/>
</dbReference>
<comment type="caution">
    <text evidence="2">The sequence shown here is derived from an EMBL/GenBank/DDBJ whole genome shotgun (WGS) entry which is preliminary data.</text>
</comment>
<dbReference type="PANTHER" id="PTHR46331">
    <property type="entry name" value="VALACYCLOVIR HYDROLASE"/>
    <property type="match status" value="1"/>
</dbReference>
<keyword evidence="3" id="KW-1185">Reference proteome</keyword>